<dbReference type="GO" id="GO:0005886">
    <property type="term" value="C:plasma membrane"/>
    <property type="evidence" value="ECO:0007669"/>
    <property type="project" value="UniProtKB-SubCell"/>
</dbReference>
<evidence type="ECO:0000256" key="10">
    <source>
        <dbReference type="ARBA" id="ARBA00023010"/>
    </source>
</evidence>
<dbReference type="PANTHER" id="PTHR30612:SF0">
    <property type="entry name" value="CHLOROPLAST PROTEIN-TRANSPORTING ATPASE"/>
    <property type="match status" value="1"/>
</dbReference>
<dbReference type="PROSITE" id="PS51194">
    <property type="entry name" value="HELICASE_CTER"/>
    <property type="match status" value="1"/>
</dbReference>
<dbReference type="PANTHER" id="PTHR30612">
    <property type="entry name" value="SECA INNER MEMBRANE COMPONENT OF SEC PROTEIN SECRETION SYSTEM"/>
    <property type="match status" value="1"/>
</dbReference>
<dbReference type="InterPro" id="IPR014018">
    <property type="entry name" value="SecA_motor_DEAD"/>
</dbReference>
<dbReference type="Pfam" id="PF07516">
    <property type="entry name" value="SecA_SW"/>
    <property type="match status" value="1"/>
</dbReference>
<keyword evidence="10 12" id="KW-0811">Translocation</keyword>
<feature type="binding site" evidence="12">
    <location>
        <position position="491"/>
    </location>
    <ligand>
        <name>ATP</name>
        <dbReference type="ChEBI" id="CHEBI:30616"/>
    </ligand>
</feature>
<evidence type="ECO:0000256" key="4">
    <source>
        <dbReference type="ARBA" id="ARBA00022475"/>
    </source>
</evidence>
<dbReference type="GO" id="GO:0043952">
    <property type="term" value="P:protein transport by the Sec complex"/>
    <property type="evidence" value="ECO:0007669"/>
    <property type="project" value="TreeGrafter"/>
</dbReference>
<proteinExistence type="inferred from homology"/>
<keyword evidence="5 12" id="KW-0963">Cytoplasm</keyword>
<comment type="subunit">
    <text evidence="12">Monomer and homodimer. Part of the essential Sec protein translocation apparatus which comprises SecA, SecYEG and auxiliary proteins SecDF. Other proteins may also be involved.</text>
</comment>
<dbReference type="NCBIfam" id="NF009538">
    <property type="entry name" value="PRK12904.1"/>
    <property type="match status" value="1"/>
</dbReference>
<dbReference type="PRINTS" id="PR00906">
    <property type="entry name" value="SECA"/>
</dbReference>
<dbReference type="Pfam" id="PF07517">
    <property type="entry name" value="SecA_DEAD"/>
    <property type="match status" value="1"/>
</dbReference>
<evidence type="ECO:0000256" key="7">
    <source>
        <dbReference type="ARBA" id="ARBA00022840"/>
    </source>
</evidence>
<comment type="function">
    <text evidence="12">Part of the Sec protein translocase complex. Interacts with the SecYEG preprotein conducting channel. Has a central role in coupling the hydrolysis of ATP to the transfer of proteins into and across the cell membrane, serving as an ATP-driven molecular motor driving the stepwise translocation of polypeptide chains across the membrane.</text>
</comment>
<dbReference type="SMART" id="SM00958">
    <property type="entry name" value="SecA_PP_bind"/>
    <property type="match status" value="1"/>
</dbReference>
<dbReference type="GO" id="GO:0005829">
    <property type="term" value="C:cytosol"/>
    <property type="evidence" value="ECO:0007669"/>
    <property type="project" value="TreeGrafter"/>
</dbReference>
<dbReference type="GO" id="GO:0006605">
    <property type="term" value="P:protein targeting"/>
    <property type="evidence" value="ECO:0007669"/>
    <property type="project" value="UniProtKB-UniRule"/>
</dbReference>
<keyword evidence="4 12" id="KW-1003">Cell membrane</keyword>
<dbReference type="InterPro" id="IPR027417">
    <property type="entry name" value="P-loop_NTPase"/>
</dbReference>
<evidence type="ECO:0000259" key="14">
    <source>
        <dbReference type="PROSITE" id="PS51192"/>
    </source>
</evidence>
<dbReference type="Gene3D" id="3.40.50.300">
    <property type="entry name" value="P-loop containing nucleotide triphosphate hydrolases"/>
    <property type="match status" value="3"/>
</dbReference>
<reference evidence="17" key="1">
    <citation type="journal article" date="2020" name="mSystems">
        <title>Genome- and Community-Level Interaction Insights into Carbon Utilization and Element Cycling Functions of Hydrothermarchaeota in Hydrothermal Sediment.</title>
        <authorList>
            <person name="Zhou Z."/>
            <person name="Liu Y."/>
            <person name="Xu W."/>
            <person name="Pan J."/>
            <person name="Luo Z.H."/>
            <person name="Li M."/>
        </authorList>
    </citation>
    <scope>NUCLEOTIDE SEQUENCE [LARGE SCALE GENOMIC DNA]</scope>
    <source>
        <strain evidence="17">SpSt-751</strain>
    </source>
</reference>
<dbReference type="CDD" id="cd17928">
    <property type="entry name" value="DEXDc_SecA"/>
    <property type="match status" value="1"/>
</dbReference>
<evidence type="ECO:0000256" key="8">
    <source>
        <dbReference type="ARBA" id="ARBA00022927"/>
    </source>
</evidence>
<dbReference type="PROSITE" id="PS51192">
    <property type="entry name" value="HELICASE_ATP_BIND_1"/>
    <property type="match status" value="1"/>
</dbReference>
<feature type="domain" description="Helicase ATP-binding" evidence="14">
    <location>
        <begin position="86"/>
        <end position="244"/>
    </location>
</feature>
<dbReference type="GO" id="GO:0017038">
    <property type="term" value="P:protein import"/>
    <property type="evidence" value="ECO:0007669"/>
    <property type="project" value="InterPro"/>
</dbReference>
<dbReference type="GO" id="GO:0008564">
    <property type="term" value="F:protein-exporting ATPase activity"/>
    <property type="evidence" value="ECO:0007669"/>
    <property type="project" value="UniProtKB-EC"/>
</dbReference>
<dbReference type="Pfam" id="PF21090">
    <property type="entry name" value="P-loop_SecA"/>
    <property type="match status" value="2"/>
</dbReference>
<evidence type="ECO:0000256" key="9">
    <source>
        <dbReference type="ARBA" id="ARBA00022967"/>
    </source>
</evidence>
<dbReference type="InterPro" id="IPR044722">
    <property type="entry name" value="SecA_SF2_C"/>
</dbReference>
<comment type="caution">
    <text evidence="17">The sequence shown here is derived from an EMBL/GenBank/DDBJ whole genome shotgun (WGS) entry which is preliminary data.</text>
</comment>
<evidence type="ECO:0000313" key="17">
    <source>
        <dbReference type="EMBL" id="HGB30451.1"/>
    </source>
</evidence>
<evidence type="ECO:0000256" key="13">
    <source>
        <dbReference type="RuleBase" id="RU003874"/>
    </source>
</evidence>
<keyword evidence="3 12" id="KW-0813">Transport</keyword>
<dbReference type="SUPFAM" id="SSF81886">
    <property type="entry name" value="Helical scaffold and wing domains of SecA"/>
    <property type="match status" value="1"/>
</dbReference>
<dbReference type="GO" id="GO:0065002">
    <property type="term" value="P:intracellular protein transmembrane transport"/>
    <property type="evidence" value="ECO:0007669"/>
    <property type="project" value="UniProtKB-UniRule"/>
</dbReference>
<comment type="catalytic activity">
    <reaction evidence="12">
        <text>ATP + H2O + cellular proteinSide 1 = ADP + phosphate + cellular proteinSide 2.</text>
        <dbReference type="EC" id="7.4.2.8"/>
    </reaction>
</comment>
<dbReference type="PROSITE" id="PS51196">
    <property type="entry name" value="SECA_MOTOR_DEAD"/>
    <property type="match status" value="1"/>
</dbReference>
<dbReference type="InterPro" id="IPR000185">
    <property type="entry name" value="SecA"/>
</dbReference>
<evidence type="ECO:0000256" key="12">
    <source>
        <dbReference type="HAMAP-Rule" id="MF_01382"/>
    </source>
</evidence>
<dbReference type="FunFam" id="3.90.1440.10:FF:000002">
    <property type="entry name" value="Protein translocase subunit SecA"/>
    <property type="match status" value="1"/>
</dbReference>
<dbReference type="FunFam" id="3.40.50.300:FF:000429">
    <property type="entry name" value="Preprotein translocase subunit SecA"/>
    <property type="match status" value="1"/>
</dbReference>
<accession>A0A7C3WUR4</accession>
<dbReference type="InterPro" id="IPR020937">
    <property type="entry name" value="SecA_CS"/>
</dbReference>
<evidence type="ECO:0000259" key="16">
    <source>
        <dbReference type="PROSITE" id="PS51196"/>
    </source>
</evidence>
<feature type="binding site" evidence="12">
    <location>
        <position position="84"/>
    </location>
    <ligand>
        <name>ATP</name>
        <dbReference type="ChEBI" id="CHEBI:30616"/>
    </ligand>
</feature>
<evidence type="ECO:0000256" key="3">
    <source>
        <dbReference type="ARBA" id="ARBA00022448"/>
    </source>
</evidence>
<evidence type="ECO:0000256" key="6">
    <source>
        <dbReference type="ARBA" id="ARBA00022741"/>
    </source>
</evidence>
<dbReference type="Pfam" id="PF01043">
    <property type="entry name" value="SecA_PP_bind"/>
    <property type="match status" value="1"/>
</dbReference>
<comment type="subcellular location">
    <subcellularLocation>
        <location evidence="12">Cell membrane</location>
        <topology evidence="12">Peripheral membrane protein</topology>
        <orientation evidence="12">Cytoplasmic side</orientation>
    </subcellularLocation>
    <subcellularLocation>
        <location evidence="12">Cytoplasm</location>
    </subcellularLocation>
    <subcellularLocation>
        <location evidence="1">Membrane</location>
        <topology evidence="1">Peripheral membrane protein</topology>
    </subcellularLocation>
    <text evidence="12">Distribution is 50-50.</text>
</comment>
<keyword evidence="11 12" id="KW-0472">Membrane</keyword>
<dbReference type="GO" id="GO:0031522">
    <property type="term" value="C:cell envelope Sec protein transport complex"/>
    <property type="evidence" value="ECO:0007669"/>
    <property type="project" value="TreeGrafter"/>
</dbReference>
<organism evidence="17">
    <name type="scientific">Dictyoglomus turgidum</name>
    <dbReference type="NCBI Taxonomy" id="513050"/>
    <lineage>
        <taxon>Bacteria</taxon>
        <taxon>Pseudomonadati</taxon>
        <taxon>Dictyoglomota</taxon>
        <taxon>Dictyoglomia</taxon>
        <taxon>Dictyoglomales</taxon>
        <taxon>Dictyoglomaceae</taxon>
        <taxon>Dictyoglomus</taxon>
    </lineage>
</organism>
<dbReference type="EC" id="7.4.2.8" evidence="12"/>
<evidence type="ECO:0000256" key="2">
    <source>
        <dbReference type="ARBA" id="ARBA00007650"/>
    </source>
</evidence>
<dbReference type="InterPro" id="IPR036266">
    <property type="entry name" value="SecA_Wing/Scaffold_sf"/>
</dbReference>
<sequence>MGLLSKLFDSNARTLKKLEEYVRRINNLEPEISKLSDEELKGKTSEFKQRLERGATLDDLLIEAFAVVREVAKRTLGMRHFDVQLMGGIVLHQGKIAEMQTGEGKTLVATLPAYLNALEGKGVHIVTVNDYLAKRDRYWMGPIYEFLGLEVGLLQNDTPILERKKAYLADITYGTNNEFGFDYLRDNIALSADHLVQRDLNYAIIDEVDSILIDEARTPLIISGPAKGDSRVYKLAIRAARYLKKDIDYTTDEKTRTVSLTEEGLRKAEKFLGVKDLYDFQNMDLAHALLQCLKALNFYHRDRDYIVKDGEVIIVDEFTGRLMFGRRYSDGLHQAIEAKEGVRIREENITLATISIQNYFRMYKKIAGMTGTAATEEEEFVKIYGLEVVVIPPNKPLRRTNYPDLVFKTEEEKFEAVVKEIEELYKIGRPVLVGTTSIEKSERLSKMLKKKGIPHNVLNAKYHEKEAEIIAKAGQKYAVTIATNMAGRGTDIVLGEGVAELGGLHVIGTERHESRRIDNQLRGRAGRQGDPGSSRFYVSLEDDLLRLFGGDQIKALMDRLGMEKGQPIESPLLTRLIENSQAKVEKLNFEIRKQLLEYDDVLNKQREVVYSERRKILTMDNLEEIVQKILDRVLARFFNQMSSQEKESWKNMFLEVFGFLPLNWEEIISEDNFETIKEKLEKLIKEKYEERKMKFGKDTWKEIERIVLLYVIDKLWIEHLNDMEALREGIGLRAIAHHDPLVEYKKEAYQMFQDMVNTFDWESIRYLFNVHISEETKTANRGRRS</sequence>
<evidence type="ECO:0000256" key="11">
    <source>
        <dbReference type="ARBA" id="ARBA00023136"/>
    </source>
</evidence>
<keyword evidence="7 12" id="KW-0067">ATP-binding</keyword>
<dbReference type="SMART" id="SM00957">
    <property type="entry name" value="SecA_DEAD"/>
    <property type="match status" value="1"/>
</dbReference>
<dbReference type="AlphaFoldDB" id="A0A7C3WUR4"/>
<dbReference type="HAMAP" id="MF_01382">
    <property type="entry name" value="SecA"/>
    <property type="match status" value="1"/>
</dbReference>
<dbReference type="CDD" id="cd18803">
    <property type="entry name" value="SF2_C_secA"/>
    <property type="match status" value="1"/>
</dbReference>
<comment type="similarity">
    <text evidence="2 12 13">Belongs to the SecA family.</text>
</comment>
<dbReference type="InterPro" id="IPR011130">
    <property type="entry name" value="SecA_preprotein_X-link_dom"/>
</dbReference>
<protein>
    <recommendedName>
        <fullName evidence="12 13">Protein translocase subunit SecA</fullName>
        <ecNumber evidence="12">7.4.2.8</ecNumber>
    </recommendedName>
</protein>
<feature type="domain" description="SecA family profile" evidence="16">
    <location>
        <begin position="1"/>
        <end position="569"/>
    </location>
</feature>
<dbReference type="EMBL" id="DTGA01000030">
    <property type="protein sequence ID" value="HGB30451.1"/>
    <property type="molecule type" value="Genomic_DNA"/>
</dbReference>
<dbReference type="InterPro" id="IPR011116">
    <property type="entry name" value="SecA_Wing/Scaffold"/>
</dbReference>
<dbReference type="PROSITE" id="PS01312">
    <property type="entry name" value="SECA"/>
    <property type="match status" value="1"/>
</dbReference>
<gene>
    <name evidence="12 17" type="primary">secA</name>
    <name evidence="17" type="ORF">ENV35_01075</name>
</gene>
<evidence type="ECO:0000256" key="5">
    <source>
        <dbReference type="ARBA" id="ARBA00022490"/>
    </source>
</evidence>
<feature type="domain" description="Helicase C-terminal" evidence="15">
    <location>
        <begin position="413"/>
        <end position="595"/>
    </location>
</feature>
<dbReference type="InterPro" id="IPR036670">
    <property type="entry name" value="SecA_X-link_sf"/>
</dbReference>
<dbReference type="SUPFAM" id="SSF81767">
    <property type="entry name" value="Pre-protein crosslinking domain of SecA"/>
    <property type="match status" value="1"/>
</dbReference>
<dbReference type="GO" id="GO:0005524">
    <property type="term" value="F:ATP binding"/>
    <property type="evidence" value="ECO:0007669"/>
    <property type="project" value="UniProtKB-UniRule"/>
</dbReference>
<evidence type="ECO:0000259" key="15">
    <source>
        <dbReference type="PROSITE" id="PS51194"/>
    </source>
</evidence>
<dbReference type="InterPro" id="IPR001650">
    <property type="entry name" value="Helicase_C-like"/>
</dbReference>
<dbReference type="NCBIfam" id="NF006630">
    <property type="entry name" value="PRK09200.1"/>
    <property type="match status" value="1"/>
</dbReference>
<dbReference type="SUPFAM" id="SSF52540">
    <property type="entry name" value="P-loop containing nucleoside triphosphate hydrolases"/>
    <property type="match status" value="2"/>
</dbReference>
<dbReference type="FunFam" id="3.40.50.300:FF:000334">
    <property type="entry name" value="Protein translocase subunit SecA"/>
    <property type="match status" value="1"/>
</dbReference>
<dbReference type="Gene3D" id="3.90.1440.10">
    <property type="entry name" value="SecA, preprotein cross-linking domain"/>
    <property type="match status" value="1"/>
</dbReference>
<dbReference type="InterPro" id="IPR011115">
    <property type="entry name" value="SecA_DEAD"/>
</dbReference>
<dbReference type="Gene3D" id="1.10.3060.10">
    <property type="entry name" value="Helical scaffold and wing domains of SecA"/>
    <property type="match status" value="1"/>
</dbReference>
<name>A0A7C3WUR4_9BACT</name>
<keyword evidence="8 12" id="KW-0653">Protein transport</keyword>
<dbReference type="InterPro" id="IPR014001">
    <property type="entry name" value="Helicase_ATP-bd"/>
</dbReference>
<dbReference type="NCBIfam" id="TIGR00963">
    <property type="entry name" value="secA"/>
    <property type="match status" value="1"/>
</dbReference>
<keyword evidence="9 12" id="KW-1278">Translocase</keyword>
<evidence type="ECO:0000256" key="1">
    <source>
        <dbReference type="ARBA" id="ARBA00004170"/>
    </source>
</evidence>
<keyword evidence="6 12" id="KW-0547">Nucleotide-binding</keyword>
<feature type="binding site" evidence="12">
    <location>
        <begin position="102"/>
        <end position="106"/>
    </location>
    <ligand>
        <name>ATP</name>
        <dbReference type="ChEBI" id="CHEBI:30616"/>
    </ligand>
</feature>